<reference evidence="4" key="1">
    <citation type="journal article" date="2020" name="Microorganisms">
        <title>Isolation, Genomic and Metabolomic Characterization of Streptomyces tendae VITAKN with Quorum Sensing Inhibitory Activity from Southern India.</title>
        <authorList>
            <person name="Ishaque N.M."/>
            <person name="Burgsdorf I."/>
            <person name="Limlingan Malit J.J."/>
            <person name="Saha S."/>
            <person name="Teta R."/>
            <person name="Ewe D."/>
            <person name="Kannabiran K."/>
            <person name="Hrouzek P."/>
            <person name="Steindler L."/>
            <person name="Costantino V."/>
            <person name="Saurav K."/>
        </authorList>
    </citation>
    <scope>NUCLEOTIDE SEQUENCE</scope>
    <source>
        <strain evidence="4">VITAKN</strain>
    </source>
</reference>
<evidence type="ECO:0000313" key="4">
    <source>
        <dbReference type="EMBL" id="NEV89628.1"/>
    </source>
</evidence>
<gene>
    <name evidence="4" type="ORF">GUR47_23600</name>
</gene>
<evidence type="ECO:0000256" key="1">
    <source>
        <dbReference type="SAM" id="MobiDB-lite"/>
    </source>
</evidence>
<dbReference type="Pfam" id="PF13280">
    <property type="entry name" value="WYL"/>
    <property type="match status" value="1"/>
</dbReference>
<sequence>MPNDPSPTARALRTLEILRTRPTTTAGELAERLGVTERAARRYVGILREAGIPVESARGPHGGYRLGRGTRLPPVHFTQAEALGLVMAALSGRPAVTDAEDLVGAALGKVVKALPESVGRQAALLREYASAAPDPHAAHPDPAVTSSLVEAVAHRRRVRLTYRSESGNTWEEEADPWSLVVRHGRWHLLCHSHRVDAVRTYRVDRIGEARSTARGFDAPAGFDPVALLEENLGAGWRFATRVVFDAPPAEVAPWIRPPMGRLEPLGDGCVLVGSTRNPDMYAQDWLARVPFAFRVEGGAELSAAVAALAARFTAAVRDPRPGAEQPSTGPAVAAPDGG</sequence>
<feature type="region of interest" description="Disordered" evidence="1">
    <location>
        <begin position="317"/>
        <end position="338"/>
    </location>
</feature>
<dbReference type="InterPro" id="IPR026881">
    <property type="entry name" value="WYL_dom"/>
</dbReference>
<name>A0A6B3QPG6_STRTE</name>
<accession>A0A6B3QPG6</accession>
<dbReference type="InterPro" id="IPR036390">
    <property type="entry name" value="WH_DNA-bd_sf"/>
</dbReference>
<dbReference type="InterPro" id="IPR036388">
    <property type="entry name" value="WH-like_DNA-bd_sf"/>
</dbReference>
<feature type="domain" description="Helix-turn-helix type 11" evidence="2">
    <location>
        <begin position="10"/>
        <end position="65"/>
    </location>
</feature>
<dbReference type="InterPro" id="IPR013196">
    <property type="entry name" value="HTH_11"/>
</dbReference>
<dbReference type="CDD" id="cd00090">
    <property type="entry name" value="HTH_ARSR"/>
    <property type="match status" value="1"/>
</dbReference>
<dbReference type="AlphaFoldDB" id="A0A6B3QPG6"/>
<dbReference type="InterPro" id="IPR051534">
    <property type="entry name" value="CBASS_pafABC_assoc_protein"/>
</dbReference>
<dbReference type="RefSeq" id="WP_164459603.1">
    <property type="nucleotide sequence ID" value="NZ_JAAIFS010000005.1"/>
</dbReference>
<dbReference type="PROSITE" id="PS52050">
    <property type="entry name" value="WYL"/>
    <property type="match status" value="1"/>
</dbReference>
<dbReference type="EMBL" id="JAAIFS010000005">
    <property type="protein sequence ID" value="NEV89628.1"/>
    <property type="molecule type" value="Genomic_DNA"/>
</dbReference>
<proteinExistence type="predicted"/>
<dbReference type="PANTHER" id="PTHR34580:SF3">
    <property type="entry name" value="PROTEIN PAFB"/>
    <property type="match status" value="1"/>
</dbReference>
<dbReference type="PANTHER" id="PTHR34580">
    <property type="match status" value="1"/>
</dbReference>
<protein>
    <submittedName>
        <fullName evidence="4">WYL domain-containing protein</fullName>
    </submittedName>
</protein>
<dbReference type="Gene3D" id="1.10.10.10">
    <property type="entry name" value="Winged helix-like DNA-binding domain superfamily/Winged helix DNA-binding domain"/>
    <property type="match status" value="1"/>
</dbReference>
<dbReference type="InterPro" id="IPR011991">
    <property type="entry name" value="ArsR-like_HTH"/>
</dbReference>
<evidence type="ECO:0000259" key="2">
    <source>
        <dbReference type="Pfam" id="PF08279"/>
    </source>
</evidence>
<dbReference type="SUPFAM" id="SSF46785">
    <property type="entry name" value="Winged helix' DNA-binding domain"/>
    <property type="match status" value="1"/>
</dbReference>
<evidence type="ECO:0000259" key="3">
    <source>
        <dbReference type="Pfam" id="PF13280"/>
    </source>
</evidence>
<organism evidence="4">
    <name type="scientific">Streptomyces tendae</name>
    <dbReference type="NCBI Taxonomy" id="1932"/>
    <lineage>
        <taxon>Bacteria</taxon>
        <taxon>Bacillati</taxon>
        <taxon>Actinomycetota</taxon>
        <taxon>Actinomycetes</taxon>
        <taxon>Kitasatosporales</taxon>
        <taxon>Streptomycetaceae</taxon>
        <taxon>Streptomyces</taxon>
    </lineage>
</organism>
<dbReference type="Pfam" id="PF08279">
    <property type="entry name" value="HTH_11"/>
    <property type="match status" value="1"/>
</dbReference>
<feature type="domain" description="WYL" evidence="3">
    <location>
        <begin position="145"/>
        <end position="210"/>
    </location>
</feature>
<comment type="caution">
    <text evidence="4">The sequence shown here is derived from an EMBL/GenBank/DDBJ whole genome shotgun (WGS) entry which is preliminary data.</text>
</comment>